<organism evidence="2 3">
    <name type="scientific">Trifolium medium</name>
    <dbReference type="NCBI Taxonomy" id="97028"/>
    <lineage>
        <taxon>Eukaryota</taxon>
        <taxon>Viridiplantae</taxon>
        <taxon>Streptophyta</taxon>
        <taxon>Embryophyta</taxon>
        <taxon>Tracheophyta</taxon>
        <taxon>Spermatophyta</taxon>
        <taxon>Magnoliopsida</taxon>
        <taxon>eudicotyledons</taxon>
        <taxon>Gunneridae</taxon>
        <taxon>Pentapetalae</taxon>
        <taxon>rosids</taxon>
        <taxon>fabids</taxon>
        <taxon>Fabales</taxon>
        <taxon>Fabaceae</taxon>
        <taxon>Papilionoideae</taxon>
        <taxon>50 kb inversion clade</taxon>
        <taxon>NPAAA clade</taxon>
        <taxon>Hologalegina</taxon>
        <taxon>IRL clade</taxon>
        <taxon>Trifolieae</taxon>
        <taxon>Trifolium</taxon>
    </lineage>
</organism>
<accession>A0A392UBW8</accession>
<dbReference type="EMBL" id="LXQA010770391">
    <property type="protein sequence ID" value="MCI70184.1"/>
    <property type="molecule type" value="Genomic_DNA"/>
</dbReference>
<evidence type="ECO:0000313" key="2">
    <source>
        <dbReference type="EMBL" id="MCI70184.1"/>
    </source>
</evidence>
<dbReference type="AlphaFoldDB" id="A0A392UBW8"/>
<name>A0A392UBW8_9FABA</name>
<sequence>TAIKEANNLNTLDLTSLFGKLEEHEQEIIAFREHETRMKKEKQEGKNKEKSKALRTSSSMLDTTSRPL</sequence>
<feature type="compositionally biased region" description="Basic and acidic residues" evidence="1">
    <location>
        <begin position="32"/>
        <end position="52"/>
    </location>
</feature>
<dbReference type="Proteomes" id="UP000265520">
    <property type="component" value="Unassembled WGS sequence"/>
</dbReference>
<comment type="caution">
    <text evidence="2">The sequence shown here is derived from an EMBL/GenBank/DDBJ whole genome shotgun (WGS) entry which is preliminary data.</text>
</comment>
<evidence type="ECO:0000256" key="1">
    <source>
        <dbReference type="SAM" id="MobiDB-lite"/>
    </source>
</evidence>
<keyword evidence="3" id="KW-1185">Reference proteome</keyword>
<evidence type="ECO:0000313" key="3">
    <source>
        <dbReference type="Proteomes" id="UP000265520"/>
    </source>
</evidence>
<feature type="region of interest" description="Disordered" evidence="1">
    <location>
        <begin position="32"/>
        <end position="68"/>
    </location>
</feature>
<feature type="non-terminal residue" evidence="2">
    <location>
        <position position="1"/>
    </location>
</feature>
<protein>
    <submittedName>
        <fullName evidence="2">Uncharacterized protein</fullName>
    </submittedName>
</protein>
<reference evidence="2 3" key="1">
    <citation type="journal article" date="2018" name="Front. Plant Sci.">
        <title>Red Clover (Trifolium pratense) and Zigzag Clover (T. medium) - A Picture of Genomic Similarities and Differences.</title>
        <authorList>
            <person name="Dluhosova J."/>
            <person name="Istvanek J."/>
            <person name="Nedelnik J."/>
            <person name="Repkova J."/>
        </authorList>
    </citation>
    <scope>NUCLEOTIDE SEQUENCE [LARGE SCALE GENOMIC DNA]</scope>
    <source>
        <strain evidence="3">cv. 10/8</strain>
        <tissue evidence="2">Leaf</tissue>
    </source>
</reference>
<feature type="compositionally biased region" description="Polar residues" evidence="1">
    <location>
        <begin position="54"/>
        <end position="68"/>
    </location>
</feature>
<proteinExistence type="predicted"/>